<dbReference type="Pfam" id="PF20383">
    <property type="entry name" value="DUF6678"/>
    <property type="match status" value="1"/>
</dbReference>
<dbReference type="RefSeq" id="WP_378258514.1">
    <property type="nucleotide sequence ID" value="NZ_JBHSJV010000001.1"/>
</dbReference>
<comment type="caution">
    <text evidence="1">The sequence shown here is derived from an EMBL/GenBank/DDBJ whole genome shotgun (WGS) entry which is preliminary data.</text>
</comment>
<dbReference type="Proteomes" id="UP001597459">
    <property type="component" value="Unassembled WGS sequence"/>
</dbReference>
<accession>A0ABW5N8I8</accession>
<evidence type="ECO:0000313" key="1">
    <source>
        <dbReference type="EMBL" id="MFD2591872.1"/>
    </source>
</evidence>
<dbReference type="InterPro" id="IPR046500">
    <property type="entry name" value="DUF6678"/>
</dbReference>
<evidence type="ECO:0000313" key="2">
    <source>
        <dbReference type="Proteomes" id="UP001597459"/>
    </source>
</evidence>
<name>A0ABW5N8I8_9FLAO</name>
<organism evidence="1 2">
    <name type="scientific">Aquimarina hainanensis</name>
    <dbReference type="NCBI Taxonomy" id="1578017"/>
    <lineage>
        <taxon>Bacteria</taxon>
        <taxon>Pseudomonadati</taxon>
        <taxon>Bacteroidota</taxon>
        <taxon>Flavobacteriia</taxon>
        <taxon>Flavobacteriales</taxon>
        <taxon>Flavobacteriaceae</taxon>
        <taxon>Aquimarina</taxon>
    </lineage>
</organism>
<gene>
    <name evidence="1" type="ORF">ACFSTE_13630</name>
</gene>
<reference evidence="2" key="1">
    <citation type="journal article" date="2019" name="Int. J. Syst. Evol. Microbiol.">
        <title>The Global Catalogue of Microorganisms (GCM) 10K type strain sequencing project: providing services to taxonomists for standard genome sequencing and annotation.</title>
        <authorList>
            <consortium name="The Broad Institute Genomics Platform"/>
            <consortium name="The Broad Institute Genome Sequencing Center for Infectious Disease"/>
            <person name="Wu L."/>
            <person name="Ma J."/>
        </authorList>
    </citation>
    <scope>NUCLEOTIDE SEQUENCE [LARGE SCALE GENOMIC DNA]</scope>
    <source>
        <strain evidence="2">KCTC 42423</strain>
    </source>
</reference>
<proteinExistence type="predicted"/>
<dbReference type="EMBL" id="JBHULX010000027">
    <property type="protein sequence ID" value="MFD2591872.1"/>
    <property type="molecule type" value="Genomic_DNA"/>
</dbReference>
<protein>
    <submittedName>
        <fullName evidence="1">DUF6678 family protein</fullName>
    </submittedName>
</protein>
<keyword evidence="2" id="KW-1185">Reference proteome</keyword>
<sequence length="139" mass="16641">MSNVEKYQIRLQQEIGNRASFMNATKWKALFLILKETDPSYILKVKLLLENEIRETTIPNSKNFINKKYLEEYWGVFELKEIEWILVPSKVTLERKNREELLVPKVMHQNIEVIEKALQRGKQFEYETSDLGLKIYGYR</sequence>